<comment type="similarity">
    <text evidence="2">Belongs to the TerC family.</text>
</comment>
<dbReference type="Proteomes" id="UP000249577">
    <property type="component" value="Unassembled WGS sequence"/>
</dbReference>
<accession>A0A2W5KJ68</accession>
<evidence type="ECO:0000256" key="2">
    <source>
        <dbReference type="ARBA" id="ARBA00007511"/>
    </source>
</evidence>
<evidence type="ECO:0000313" key="7">
    <source>
        <dbReference type="EMBL" id="PZQ14935.1"/>
    </source>
</evidence>
<dbReference type="InterPro" id="IPR022301">
    <property type="entry name" value="Integral_membrane_YjbE"/>
</dbReference>
<comment type="caution">
    <text evidence="7">The sequence shown here is derived from an EMBL/GenBank/DDBJ whole genome shotgun (WGS) entry which is preliminary data.</text>
</comment>
<gene>
    <name evidence="7" type="ORF">DI565_10845</name>
</gene>
<protein>
    <recommendedName>
        <fullName evidence="9">Integral membrane protein TerC</fullName>
    </recommendedName>
</protein>
<evidence type="ECO:0000256" key="3">
    <source>
        <dbReference type="ARBA" id="ARBA00022692"/>
    </source>
</evidence>
<dbReference type="GO" id="GO:0016020">
    <property type="term" value="C:membrane"/>
    <property type="evidence" value="ECO:0007669"/>
    <property type="project" value="UniProtKB-SubCell"/>
</dbReference>
<evidence type="ECO:0000256" key="4">
    <source>
        <dbReference type="ARBA" id="ARBA00022989"/>
    </source>
</evidence>
<keyword evidence="3 6" id="KW-0812">Transmembrane</keyword>
<feature type="transmembrane region" description="Helical" evidence="6">
    <location>
        <begin position="141"/>
        <end position="160"/>
    </location>
</feature>
<sequence length="255" mass="27411">MEFSFAFDQPAFWVSLLQIIWIDLLLSGDNAVVIALACRKLPPQQRKVGILLGAGAAVGLRIIFAFFITFLLGVPFLKIAGGVLLFWIAVKLATDEHDEHADVEASTNLWGAVRTIAIADAVMSLDNVVAIAAAAKGHPELFIFGLLLTIPLIIAGSTLLSTILQKYPFLVWLGAALLGWIAGEMILGDVLSIQWLQGFDPTLVVPDPETQGQFTAVKWLHYVAAATGAAIVLAIAYALKRRKHATAEGTIRDAS</sequence>
<comment type="subcellular location">
    <subcellularLocation>
        <location evidence="1">Membrane</location>
        <topology evidence="1">Multi-pass membrane protein</topology>
    </subcellularLocation>
</comment>
<evidence type="ECO:0000256" key="1">
    <source>
        <dbReference type="ARBA" id="ARBA00004141"/>
    </source>
</evidence>
<keyword evidence="5 6" id="KW-0472">Membrane</keyword>
<feature type="transmembrane region" description="Helical" evidence="6">
    <location>
        <begin position="12"/>
        <end position="36"/>
    </location>
</feature>
<dbReference type="AlphaFoldDB" id="A0A2W5KJ68"/>
<dbReference type="Pfam" id="PF03741">
    <property type="entry name" value="TerC"/>
    <property type="match status" value="1"/>
</dbReference>
<evidence type="ECO:0000313" key="8">
    <source>
        <dbReference type="Proteomes" id="UP000249577"/>
    </source>
</evidence>
<evidence type="ECO:0000256" key="5">
    <source>
        <dbReference type="ARBA" id="ARBA00023136"/>
    </source>
</evidence>
<evidence type="ECO:0000256" key="6">
    <source>
        <dbReference type="SAM" id="Phobius"/>
    </source>
</evidence>
<organism evidence="7 8">
    <name type="scientific">Ancylobacter novellus</name>
    <name type="common">Thiobacillus novellus</name>
    <dbReference type="NCBI Taxonomy" id="921"/>
    <lineage>
        <taxon>Bacteria</taxon>
        <taxon>Pseudomonadati</taxon>
        <taxon>Pseudomonadota</taxon>
        <taxon>Alphaproteobacteria</taxon>
        <taxon>Hyphomicrobiales</taxon>
        <taxon>Xanthobacteraceae</taxon>
        <taxon>Ancylobacter</taxon>
    </lineage>
</organism>
<name>A0A2W5KJ68_ANCNO</name>
<keyword evidence="4 6" id="KW-1133">Transmembrane helix</keyword>
<feature type="transmembrane region" description="Helical" evidence="6">
    <location>
        <begin position="48"/>
        <end position="70"/>
    </location>
</feature>
<dbReference type="NCBIfam" id="TIGR03717">
    <property type="entry name" value="R_switched_YjbE"/>
    <property type="match status" value="1"/>
</dbReference>
<dbReference type="PANTHER" id="PTHR30238">
    <property type="entry name" value="MEMBRANE BOUND PREDICTED REDOX MODULATOR"/>
    <property type="match status" value="1"/>
</dbReference>
<feature type="transmembrane region" description="Helical" evidence="6">
    <location>
        <begin position="167"/>
        <end position="187"/>
    </location>
</feature>
<reference evidence="7 8" key="1">
    <citation type="submission" date="2017-08" db="EMBL/GenBank/DDBJ databases">
        <title>Infants hospitalized years apart are colonized by the same room-sourced microbial strains.</title>
        <authorList>
            <person name="Brooks B."/>
            <person name="Olm M.R."/>
            <person name="Firek B.A."/>
            <person name="Baker R."/>
            <person name="Thomas B.C."/>
            <person name="Morowitz M.J."/>
            <person name="Banfield J.F."/>
        </authorList>
    </citation>
    <scope>NUCLEOTIDE SEQUENCE [LARGE SCALE GENOMIC DNA]</scope>
    <source>
        <strain evidence="7">S2_005_003_R2_43</strain>
    </source>
</reference>
<dbReference type="InterPro" id="IPR005496">
    <property type="entry name" value="Integral_membrane_TerC"/>
</dbReference>
<feature type="transmembrane region" description="Helical" evidence="6">
    <location>
        <begin position="219"/>
        <end position="239"/>
    </location>
</feature>
<dbReference type="PANTHER" id="PTHR30238:SF4">
    <property type="entry name" value="SLL1022 PROTEIN"/>
    <property type="match status" value="1"/>
</dbReference>
<proteinExistence type="inferred from homology"/>
<evidence type="ECO:0008006" key="9">
    <source>
        <dbReference type="Google" id="ProtNLM"/>
    </source>
</evidence>
<dbReference type="EMBL" id="QFPN01000005">
    <property type="protein sequence ID" value="PZQ14935.1"/>
    <property type="molecule type" value="Genomic_DNA"/>
</dbReference>